<dbReference type="InterPro" id="IPR027417">
    <property type="entry name" value="P-loop_NTPase"/>
</dbReference>
<comment type="caution">
    <text evidence="2">The sequence shown here is derived from an EMBL/GenBank/DDBJ whole genome shotgun (WGS) entry which is preliminary data.</text>
</comment>
<dbReference type="GO" id="GO:0016301">
    <property type="term" value="F:kinase activity"/>
    <property type="evidence" value="ECO:0007669"/>
    <property type="project" value="UniProtKB-KW"/>
</dbReference>
<protein>
    <submittedName>
        <fullName evidence="2">Kinase</fullName>
    </submittedName>
</protein>
<evidence type="ECO:0000259" key="1">
    <source>
        <dbReference type="Pfam" id="PF00485"/>
    </source>
</evidence>
<evidence type="ECO:0000313" key="2">
    <source>
        <dbReference type="EMBL" id="MCR8630379.1"/>
    </source>
</evidence>
<dbReference type="Proteomes" id="UP001300012">
    <property type="component" value="Unassembled WGS sequence"/>
</dbReference>
<dbReference type="SUPFAM" id="SSF52540">
    <property type="entry name" value="P-loop containing nucleoside triphosphate hydrolases"/>
    <property type="match status" value="1"/>
</dbReference>
<sequence>MSSFLAEENNEVGKLVNTVTRLHVNNRFLLGIDGLSRSGKTTFTAKLKEKLQQQQMDVVIFHIDDHIVERKKRYGTGQEEWYEYYNLQWDINYLRDNLFDKVRFHDEVELPFYSSESDEQNIKTVLIPKECFIVVEGVFLQREEWREFFDYMVYLDCSKDERFLREGVSTQRDIQKFKRRYWKAEEYYRETVKPLLNADMIIVTGRAN</sequence>
<organism evidence="2 3">
    <name type="scientific">Paenibacillus radicis</name>
    <name type="common">ex Xue et al. 2023</name>
    <dbReference type="NCBI Taxonomy" id="2972489"/>
    <lineage>
        <taxon>Bacteria</taxon>
        <taxon>Bacillati</taxon>
        <taxon>Bacillota</taxon>
        <taxon>Bacilli</taxon>
        <taxon>Bacillales</taxon>
        <taxon>Paenibacillaceae</taxon>
        <taxon>Paenibacillus</taxon>
    </lineage>
</organism>
<accession>A0ABT1YB03</accession>
<dbReference type="RefSeq" id="WP_258211994.1">
    <property type="nucleotide sequence ID" value="NZ_JANQBD010000002.1"/>
</dbReference>
<gene>
    <name evidence="2" type="ORF">NV381_04085</name>
</gene>
<dbReference type="PANTHER" id="PTHR10285">
    <property type="entry name" value="URIDINE KINASE"/>
    <property type="match status" value="1"/>
</dbReference>
<dbReference type="InterPro" id="IPR006083">
    <property type="entry name" value="PRK/URK"/>
</dbReference>
<evidence type="ECO:0000313" key="3">
    <source>
        <dbReference type="Proteomes" id="UP001300012"/>
    </source>
</evidence>
<dbReference type="NCBIfam" id="NF005807">
    <property type="entry name" value="PRK07667.1"/>
    <property type="match status" value="1"/>
</dbReference>
<dbReference type="EMBL" id="JANQBD010000002">
    <property type="protein sequence ID" value="MCR8630379.1"/>
    <property type="molecule type" value="Genomic_DNA"/>
</dbReference>
<dbReference type="Gene3D" id="3.40.50.300">
    <property type="entry name" value="P-loop containing nucleotide triphosphate hydrolases"/>
    <property type="match status" value="1"/>
</dbReference>
<keyword evidence="2" id="KW-0418">Kinase</keyword>
<proteinExistence type="predicted"/>
<reference evidence="2 3" key="1">
    <citation type="submission" date="2022-08" db="EMBL/GenBank/DDBJ databases">
        <title>Paenibacillus endoradicis sp. nov., Paenibacillus radicibacter sp. nov and Paenibacillus pararadicis sp. nov., three cold-adapted plant growth-promoting bacteria isolated from root of Larix gmelinii in Great Khingan.</title>
        <authorList>
            <person name="Xue H."/>
        </authorList>
    </citation>
    <scope>NUCLEOTIDE SEQUENCE [LARGE SCALE GENOMIC DNA]</scope>
    <source>
        <strain evidence="2 3">N5-1-1-5</strain>
    </source>
</reference>
<keyword evidence="3" id="KW-1185">Reference proteome</keyword>
<feature type="domain" description="Phosphoribulokinase/uridine kinase" evidence="1">
    <location>
        <begin position="30"/>
        <end position="203"/>
    </location>
</feature>
<keyword evidence="2" id="KW-0808">Transferase</keyword>
<name>A0ABT1YB03_9BACL</name>
<dbReference type="Pfam" id="PF00485">
    <property type="entry name" value="PRK"/>
    <property type="match status" value="1"/>
</dbReference>